<dbReference type="InterPro" id="IPR052752">
    <property type="entry name" value="NACHT-WD_repeat"/>
</dbReference>
<dbReference type="Gene3D" id="3.40.50.300">
    <property type="entry name" value="P-loop containing nucleotide triphosphate hydrolases"/>
    <property type="match status" value="1"/>
</dbReference>
<dbReference type="Proteomes" id="UP000663823">
    <property type="component" value="Unassembled WGS sequence"/>
</dbReference>
<dbReference type="PANTHER" id="PTHR19871:SF14">
    <property type="entry name" value="DUF4062 DOMAIN-CONTAINING PROTEIN"/>
    <property type="match status" value="1"/>
</dbReference>
<accession>A0A818JA75</accession>
<organism evidence="2 3">
    <name type="scientific">Rotaria sordida</name>
    <dbReference type="NCBI Taxonomy" id="392033"/>
    <lineage>
        <taxon>Eukaryota</taxon>
        <taxon>Metazoa</taxon>
        <taxon>Spiralia</taxon>
        <taxon>Gnathifera</taxon>
        <taxon>Rotifera</taxon>
        <taxon>Eurotatoria</taxon>
        <taxon>Bdelloidea</taxon>
        <taxon>Philodinida</taxon>
        <taxon>Philodinidae</taxon>
        <taxon>Rotaria</taxon>
    </lineage>
</organism>
<name>A0A818JA75_9BILA</name>
<dbReference type="AlphaFoldDB" id="A0A818JA75"/>
<dbReference type="InterPro" id="IPR007111">
    <property type="entry name" value="NACHT_NTPase"/>
</dbReference>
<dbReference type="PANTHER" id="PTHR19871">
    <property type="entry name" value="BETA TRANSDUCIN-RELATED PROTEIN"/>
    <property type="match status" value="1"/>
</dbReference>
<dbReference type="CDD" id="cd00267">
    <property type="entry name" value="ABC_ATPase"/>
    <property type="match status" value="1"/>
</dbReference>
<evidence type="ECO:0000313" key="3">
    <source>
        <dbReference type="Proteomes" id="UP000663823"/>
    </source>
</evidence>
<feature type="domain" description="NACHT" evidence="1">
    <location>
        <begin position="230"/>
        <end position="412"/>
    </location>
</feature>
<reference evidence="2" key="1">
    <citation type="submission" date="2021-02" db="EMBL/GenBank/DDBJ databases">
        <authorList>
            <person name="Nowell W R."/>
        </authorList>
    </citation>
    <scope>NUCLEOTIDE SEQUENCE</scope>
</reference>
<evidence type="ECO:0000313" key="2">
    <source>
        <dbReference type="EMBL" id="CAF3540952.1"/>
    </source>
</evidence>
<dbReference type="InterPro" id="IPR027417">
    <property type="entry name" value="P-loop_NTPase"/>
</dbReference>
<gene>
    <name evidence="2" type="ORF">OTI717_LOCUS3801</name>
</gene>
<proteinExistence type="predicted"/>
<dbReference type="Pfam" id="PF05729">
    <property type="entry name" value="NACHT"/>
    <property type="match status" value="1"/>
</dbReference>
<sequence>MFKLILTVDERTLIDEVYVLDENLFKPVYVLRPIDPERREKWRIIEKKLTTILRRAADICLENNKITQSERNQFHISVTAKEIVRALENNAIDLQRMVAFFREIKDIDELDIKLKSKLIDTDDETEILLNQIKSSIREKLPLENQFNYRVVNWKDVSNRIDYLVKFQTDFYTVIKRQIDYYMTKVQAKDILYDEILEHAIQCRMLNERYCSRNEILEKVRAFVLSDVSQPCLIFGKSGSGKSSIMAQIATKVLEWFPNPSSVSIIIRFLGATPLSSDIRRPLMSIIQQICILYHLTPSSPVQDSTTIEELKKILQNLFTQIPNNEQLILLFDSIDQLQVEDYNCEKWLPINYPPNIKCILSTIPVITEGNGEQKIEYKILDGLISLFPDGTLIEIREFNRNLAQQVVYSWLERDGRRLSPLQMTWLQPKFESYSPNRSDPEPTPLFLSLVYQITQTWRSFNDKPDRDFLKIHSTRDAINYLYNQLSKKHGDILFKRAMTYLRLAGGLSETELEDILSADDKVLQSIFVHYLPPTNIFRLPSTLWIRIRNDMHKYLIEKKIDSTLIIYFYHRSFQQHSIFNINQEKPIETIRRAYFAGPIGNLPNLYDQPFIIESKKLIEKMNNSVTSLVVDRCLTKQQPYVLNRNEQECIFNIRRINQLCLNLDAYRPEPYFLYDYDFMWSFLHCYKMSDRFVADSSSPEIRFLLTQYMSCSTILDKYPDNFAFEIVSCLASFIEILPEFIYNLLQQCLSNCMLRMLESNTQTFTTTINKYQIGVVNAIFGAYSTLYVFRPERFLIFRFYAQDWTGKIFEYKLPSNEFTSIKFGLNDICFYSLQSILVFQKFDDHFGLHLNYNHIIHVDFIYKDKLFVCSRDNRSIDLWHCLDKTLIEQYIFDAPILECSTIEHHMGATIRVTLETGLTHYLIATDVQGKIRFQLVATLNKKPDKQNIFLNLKTDVYYSEGQSHIYLYYFERAENDRLEKIDNLPLLNHVIYSQSFFSDRHQSALIWLTIDSVVIFHSCGNYFIISGEYHDVYTRYQLKRNFICCLNRNESRIDIYEWKLYERFHTYRLLVRLQLDEKISHWTCQIGEFSSYS</sequence>
<protein>
    <recommendedName>
        <fullName evidence="1">NACHT domain-containing protein</fullName>
    </recommendedName>
</protein>
<dbReference type="EMBL" id="CAJOAX010000214">
    <property type="protein sequence ID" value="CAF3540952.1"/>
    <property type="molecule type" value="Genomic_DNA"/>
</dbReference>
<comment type="caution">
    <text evidence="2">The sequence shown here is derived from an EMBL/GenBank/DDBJ whole genome shotgun (WGS) entry which is preliminary data.</text>
</comment>
<dbReference type="SUPFAM" id="SSF52540">
    <property type="entry name" value="P-loop containing nucleoside triphosphate hydrolases"/>
    <property type="match status" value="1"/>
</dbReference>
<evidence type="ECO:0000259" key="1">
    <source>
        <dbReference type="Pfam" id="PF05729"/>
    </source>
</evidence>